<keyword evidence="1" id="KW-0812">Transmembrane</keyword>
<sequence length="164" mass="18074">MTNHNASTRHSSANKSSLILTALFAGALATVIFDFWGPSLSPILGFAELSTIKLPTTMIEVLFGSAPTGTPELIHYITGLIIYPLGWFIVVRPLWKAIMPSLHWTLTAVAYGFVLWIFALYVVAYLITGLPPFLGFTEVTWIALVGHVLYALVFAWGAETRRFS</sequence>
<comment type="caution">
    <text evidence="2">The sequence shown here is derived from an EMBL/GenBank/DDBJ whole genome shotgun (WGS) entry which is preliminary data.</text>
</comment>
<protein>
    <recommendedName>
        <fullName evidence="4">DUF1440 domain-containing protein</fullName>
    </recommendedName>
</protein>
<dbReference type="EMBL" id="JBDGHN010000005">
    <property type="protein sequence ID" value="MEN2751972.1"/>
    <property type="molecule type" value="Genomic_DNA"/>
</dbReference>
<accession>A0ABU9X9B7</accession>
<gene>
    <name evidence="2" type="ORF">AAIR29_10045</name>
</gene>
<dbReference type="Proteomes" id="UP001461960">
    <property type="component" value="Unassembled WGS sequence"/>
</dbReference>
<reference evidence="2 3" key="1">
    <citation type="submission" date="2024-05" db="EMBL/GenBank/DDBJ databases">
        <authorList>
            <person name="Kim H.-Y."/>
            <person name="Kim E."/>
            <person name="Cai Y."/>
            <person name="Yang S.-M."/>
            <person name="Lee W."/>
        </authorList>
    </citation>
    <scope>NUCLEOTIDE SEQUENCE [LARGE SCALE GENOMIC DNA]</scope>
    <source>
        <strain evidence="2 3">FBL11</strain>
    </source>
</reference>
<keyword evidence="1" id="KW-1133">Transmembrane helix</keyword>
<name>A0ABU9X9B7_9GAMM</name>
<keyword evidence="3" id="KW-1185">Reference proteome</keyword>
<evidence type="ECO:0000313" key="2">
    <source>
        <dbReference type="EMBL" id="MEN2751972.1"/>
    </source>
</evidence>
<evidence type="ECO:0000313" key="3">
    <source>
        <dbReference type="Proteomes" id="UP001461960"/>
    </source>
</evidence>
<evidence type="ECO:0000256" key="1">
    <source>
        <dbReference type="SAM" id="Phobius"/>
    </source>
</evidence>
<feature type="transmembrane region" description="Helical" evidence="1">
    <location>
        <begin position="18"/>
        <end position="36"/>
    </location>
</feature>
<organism evidence="2 3">
    <name type="scientific">Psychrobacter saeujeotis</name>
    <dbReference type="NCBI Taxonomy" id="3143436"/>
    <lineage>
        <taxon>Bacteria</taxon>
        <taxon>Pseudomonadati</taxon>
        <taxon>Pseudomonadota</taxon>
        <taxon>Gammaproteobacteria</taxon>
        <taxon>Moraxellales</taxon>
        <taxon>Moraxellaceae</taxon>
        <taxon>Psychrobacter</taxon>
    </lineage>
</organism>
<feature type="transmembrane region" description="Helical" evidence="1">
    <location>
        <begin position="73"/>
        <end position="90"/>
    </location>
</feature>
<dbReference type="RefSeq" id="WP_299218423.1">
    <property type="nucleotide sequence ID" value="NZ_JBDGHN010000005.1"/>
</dbReference>
<feature type="transmembrane region" description="Helical" evidence="1">
    <location>
        <begin position="139"/>
        <end position="158"/>
    </location>
</feature>
<feature type="transmembrane region" description="Helical" evidence="1">
    <location>
        <begin position="102"/>
        <end position="127"/>
    </location>
</feature>
<proteinExistence type="predicted"/>
<keyword evidence="1" id="KW-0472">Membrane</keyword>
<evidence type="ECO:0008006" key="4">
    <source>
        <dbReference type="Google" id="ProtNLM"/>
    </source>
</evidence>